<accession>A0A8T4GWV4</accession>
<evidence type="ECO:0000256" key="2">
    <source>
        <dbReference type="ARBA" id="ARBA00004948"/>
    </source>
</evidence>
<evidence type="ECO:0000256" key="1">
    <source>
        <dbReference type="ARBA" id="ARBA00003469"/>
    </source>
</evidence>
<keyword evidence="7" id="KW-0663">Pyridoxal phosphate</keyword>
<organism evidence="13 14">
    <name type="scientific">Halolamina salifodinae</name>
    <dbReference type="NCBI Taxonomy" id="1202767"/>
    <lineage>
        <taxon>Archaea</taxon>
        <taxon>Methanobacteriati</taxon>
        <taxon>Methanobacteriota</taxon>
        <taxon>Stenosarchaea group</taxon>
        <taxon>Halobacteria</taxon>
        <taxon>Halobacteriales</taxon>
        <taxon>Haloferacaceae</taxon>
    </lineage>
</organism>
<gene>
    <name evidence="13" type="ORF">J2753_001904</name>
</gene>
<dbReference type="GO" id="GO:0009228">
    <property type="term" value="P:thiamine biosynthetic process"/>
    <property type="evidence" value="ECO:0007669"/>
    <property type="project" value="UniProtKB-KW"/>
</dbReference>
<evidence type="ECO:0000256" key="8">
    <source>
        <dbReference type="ARBA" id="ARBA00022977"/>
    </source>
</evidence>
<proteinExistence type="inferred from homology"/>
<reference evidence="13" key="1">
    <citation type="submission" date="2021-03" db="EMBL/GenBank/DDBJ databases">
        <title>Genomic Encyclopedia of Type Strains, Phase IV (KMG-IV): sequencing the most valuable type-strain genomes for metagenomic binning, comparative biology and taxonomic classification.</title>
        <authorList>
            <person name="Goeker M."/>
        </authorList>
    </citation>
    <scope>NUCLEOTIDE SEQUENCE</scope>
    <source>
        <strain evidence="13">DSM 26232</strain>
    </source>
</reference>
<keyword evidence="6" id="KW-0479">Metal-binding</keyword>
<evidence type="ECO:0000313" key="14">
    <source>
        <dbReference type="Proteomes" id="UP000823736"/>
    </source>
</evidence>
<protein>
    <recommendedName>
        <fullName evidence="10">Thiamine pyrimidine synthase</fullName>
    </recommendedName>
</protein>
<evidence type="ECO:0000256" key="11">
    <source>
        <dbReference type="ARBA" id="ARBA00048179"/>
    </source>
</evidence>
<keyword evidence="8" id="KW-0784">Thiamine biosynthesis</keyword>
<comment type="subunit">
    <text evidence="4">Homodimer.</text>
</comment>
<keyword evidence="5" id="KW-0808">Transferase</keyword>
<dbReference type="AlphaFoldDB" id="A0A8T4GWV4"/>
<evidence type="ECO:0000256" key="10">
    <source>
        <dbReference type="ARBA" id="ARBA00033171"/>
    </source>
</evidence>
<evidence type="ECO:0000313" key="13">
    <source>
        <dbReference type="EMBL" id="MBP1987406.1"/>
    </source>
</evidence>
<comment type="caution">
    <text evidence="13">The sequence shown here is derived from an EMBL/GenBank/DDBJ whole genome shotgun (WGS) entry which is preliminary data.</text>
</comment>
<dbReference type="Gene3D" id="3.40.190.10">
    <property type="entry name" value="Periplasmic binding protein-like II"/>
    <property type="match status" value="2"/>
</dbReference>
<evidence type="ECO:0000256" key="6">
    <source>
        <dbReference type="ARBA" id="ARBA00022723"/>
    </source>
</evidence>
<dbReference type="GO" id="GO:0046872">
    <property type="term" value="F:metal ion binding"/>
    <property type="evidence" value="ECO:0007669"/>
    <property type="project" value="UniProtKB-KW"/>
</dbReference>
<keyword evidence="9" id="KW-0408">Iron</keyword>
<dbReference type="InterPro" id="IPR027939">
    <property type="entry name" value="NMT1/THI5"/>
</dbReference>
<feature type="domain" description="SsuA/THI5-like" evidence="12">
    <location>
        <begin position="18"/>
        <end position="236"/>
    </location>
</feature>
<comment type="function">
    <text evidence="1">Responsible for the formation of the pyrimidine heterocycle in the thiamine biosynthesis pathway. Catalyzes the formation of hydroxymethylpyrimidine phosphate (HMP-P) from histidine and pyridoxal phosphate (PLP). The protein uses PLP and the active site histidine to form HMP-P, generating an inactive enzyme. The enzyme can only undergo a single turnover, which suggests it is a suicide enzyme.</text>
</comment>
<evidence type="ECO:0000256" key="3">
    <source>
        <dbReference type="ARBA" id="ARBA00009406"/>
    </source>
</evidence>
<dbReference type="Proteomes" id="UP000823736">
    <property type="component" value="Unassembled WGS sequence"/>
</dbReference>
<dbReference type="PANTHER" id="PTHR31528">
    <property type="entry name" value="4-AMINO-5-HYDROXYMETHYL-2-METHYLPYRIMIDINE PHOSPHATE SYNTHASE THI11-RELATED"/>
    <property type="match status" value="1"/>
</dbReference>
<evidence type="ECO:0000259" key="12">
    <source>
        <dbReference type="Pfam" id="PF09084"/>
    </source>
</evidence>
<dbReference type="InterPro" id="IPR015168">
    <property type="entry name" value="SsuA/THI5"/>
</dbReference>
<name>A0A8T4GWV4_9EURY</name>
<dbReference type="PANTHER" id="PTHR31528:SF1">
    <property type="entry name" value="4-AMINO-5-HYDROXYMETHYL-2-METHYLPYRIMIDINE PHOSPHATE SYNTHASE THI11-RELATED"/>
    <property type="match status" value="1"/>
</dbReference>
<dbReference type="RefSeq" id="WP_209491658.1">
    <property type="nucleotide sequence ID" value="NZ_JAGGLC010000003.1"/>
</dbReference>
<evidence type="ECO:0000256" key="5">
    <source>
        <dbReference type="ARBA" id="ARBA00022679"/>
    </source>
</evidence>
<evidence type="ECO:0000256" key="4">
    <source>
        <dbReference type="ARBA" id="ARBA00011738"/>
    </source>
</evidence>
<dbReference type="OrthoDB" id="312552at2157"/>
<dbReference type="GO" id="GO:0016740">
    <property type="term" value="F:transferase activity"/>
    <property type="evidence" value="ECO:0007669"/>
    <property type="project" value="UniProtKB-KW"/>
</dbReference>
<evidence type="ECO:0000256" key="9">
    <source>
        <dbReference type="ARBA" id="ARBA00023004"/>
    </source>
</evidence>
<evidence type="ECO:0000256" key="7">
    <source>
        <dbReference type="ARBA" id="ARBA00022898"/>
    </source>
</evidence>
<sequence>MATQVDFQLNWEPTGFQAPFFLGAQRGYYADEGLDVRMLGARGGGVGTGSPFATERVADRSCEFAWAGGSGTVLSKSRGNDIVVVAGATHRTPAAVFTLEDEFGGPLEDPEQLADTTIAPTATKTSLLAQMLLREAGVRDDVQVLGVDQHTHHRPQRKLLDGTIDAAVGVVTNGEELAREYDRTPQELSIGLELPIYGMGIVTNPEYAAENPETVEAFLRASARSWADAVADPGAAIDAVVERNADLEYTREIERRKLDWMLDEFVDYSAFSDRWGEHDAERWAELVERMSEMNALAEAVDPESLWTEEYLDDSPAITGFLDRAGKRTAVEQADD</sequence>
<comment type="similarity">
    <text evidence="3">Belongs to the NMT1/THI5 family.</text>
</comment>
<comment type="catalytic activity">
    <reaction evidence="11">
        <text>N(6)-(pyridoxal phosphate)-L-lysyl-[4-amino-5-hydroxymethyl-2-methylpyrimidine phosphate synthase] + L-histidyl-[4-amino-5-hydroxymethyl-2-methylpyrimidine phosphate synthase] + 2 Fe(3+) + 4 H2O = L-lysyl-[4-amino-5-hydroxymethyl-2-methylpyrimidine phosphate synthase] + (2S)-2-amino-5-hydroxy-4-oxopentanoyl-[4-amino-5-hydroxymethyl-2-methylpyrimidine phosphate synthase] + 4-amino-2-methyl-5-(phosphooxymethyl)pyrimidine + 3-oxopropanoate + 2 Fe(2+) + 2 H(+)</text>
        <dbReference type="Rhea" id="RHEA:65756"/>
        <dbReference type="Rhea" id="RHEA-COMP:16892"/>
        <dbReference type="Rhea" id="RHEA-COMP:16893"/>
        <dbReference type="Rhea" id="RHEA-COMP:16894"/>
        <dbReference type="Rhea" id="RHEA-COMP:16895"/>
        <dbReference type="ChEBI" id="CHEBI:15377"/>
        <dbReference type="ChEBI" id="CHEBI:15378"/>
        <dbReference type="ChEBI" id="CHEBI:29033"/>
        <dbReference type="ChEBI" id="CHEBI:29034"/>
        <dbReference type="ChEBI" id="CHEBI:29969"/>
        <dbReference type="ChEBI" id="CHEBI:29979"/>
        <dbReference type="ChEBI" id="CHEBI:33190"/>
        <dbReference type="ChEBI" id="CHEBI:58354"/>
        <dbReference type="ChEBI" id="CHEBI:143915"/>
        <dbReference type="ChEBI" id="CHEBI:157692"/>
    </reaction>
    <physiologicalReaction direction="left-to-right" evidence="11">
        <dbReference type="Rhea" id="RHEA:65757"/>
    </physiologicalReaction>
</comment>
<comment type="pathway">
    <text evidence="2">Cofactor biosynthesis; thiamine diphosphate biosynthesis.</text>
</comment>
<dbReference type="Pfam" id="PF09084">
    <property type="entry name" value="NMT1"/>
    <property type="match status" value="1"/>
</dbReference>
<keyword evidence="14" id="KW-1185">Reference proteome</keyword>
<dbReference type="SUPFAM" id="SSF53850">
    <property type="entry name" value="Periplasmic binding protein-like II"/>
    <property type="match status" value="1"/>
</dbReference>
<dbReference type="EMBL" id="JAGGLC010000003">
    <property type="protein sequence ID" value="MBP1987406.1"/>
    <property type="molecule type" value="Genomic_DNA"/>
</dbReference>